<dbReference type="InterPro" id="IPR052366">
    <property type="entry name" value="GTP_Pyrophosphokinase"/>
</dbReference>
<feature type="coiled-coil region" evidence="2">
    <location>
        <begin position="190"/>
        <end position="217"/>
    </location>
</feature>
<proteinExistence type="predicted"/>
<dbReference type="RefSeq" id="WP_190997557.1">
    <property type="nucleotide sequence ID" value="NZ_JACXSI010000012.1"/>
</dbReference>
<dbReference type="PANTHER" id="PTHR47837">
    <property type="entry name" value="GTP PYROPHOSPHOKINASE YJBM"/>
    <property type="match status" value="1"/>
</dbReference>
<dbReference type="SUPFAM" id="SSF81301">
    <property type="entry name" value="Nucleotidyltransferase"/>
    <property type="match status" value="1"/>
</dbReference>
<evidence type="ECO:0000313" key="4">
    <source>
        <dbReference type="EMBL" id="MBD3108019.1"/>
    </source>
</evidence>
<protein>
    <submittedName>
        <fullName evidence="4">GTP pyrophosphokinase family protein</fullName>
    </submittedName>
</protein>
<accession>A0A927CVP8</accession>
<dbReference type="Proteomes" id="UP000602076">
    <property type="component" value="Unassembled WGS sequence"/>
</dbReference>
<dbReference type="SMART" id="SM00954">
    <property type="entry name" value="RelA_SpoT"/>
    <property type="match status" value="1"/>
</dbReference>
<evidence type="ECO:0000313" key="5">
    <source>
        <dbReference type="Proteomes" id="UP000602076"/>
    </source>
</evidence>
<evidence type="ECO:0000259" key="3">
    <source>
        <dbReference type="SMART" id="SM00954"/>
    </source>
</evidence>
<keyword evidence="5" id="KW-1185">Reference proteome</keyword>
<comment type="pathway">
    <text evidence="1">Purine metabolism; ppGpp biosynthesis; ppGpp from GTP: step 1/2.</text>
</comment>
<dbReference type="InterPro" id="IPR043519">
    <property type="entry name" value="NT_sf"/>
</dbReference>
<reference evidence="4" key="1">
    <citation type="submission" date="2020-09" db="EMBL/GenBank/DDBJ databases">
        <title>Bacillus faecalis sp. nov., a moderately halophilic bacterium isolated from cow faeces.</title>
        <authorList>
            <person name="Jiang L."/>
            <person name="Lee J."/>
        </authorList>
    </citation>
    <scope>NUCLEOTIDE SEQUENCE</scope>
    <source>
        <strain evidence="4">AGMB 02131</strain>
    </source>
</reference>
<organism evidence="4 5">
    <name type="scientific">Peribacillus faecalis</name>
    <dbReference type="NCBI Taxonomy" id="2772559"/>
    <lineage>
        <taxon>Bacteria</taxon>
        <taxon>Bacillati</taxon>
        <taxon>Bacillota</taxon>
        <taxon>Bacilli</taxon>
        <taxon>Bacillales</taxon>
        <taxon>Bacillaceae</taxon>
        <taxon>Peribacillus</taxon>
    </lineage>
</organism>
<dbReference type="Pfam" id="PF04607">
    <property type="entry name" value="RelA_SpoT"/>
    <property type="match status" value="1"/>
</dbReference>
<dbReference type="EMBL" id="JACXSI010000012">
    <property type="protein sequence ID" value="MBD3108019.1"/>
    <property type="molecule type" value="Genomic_DNA"/>
</dbReference>
<dbReference type="Gene3D" id="1.10.287.860">
    <property type="entry name" value="Nucleotidyltransferase"/>
    <property type="match status" value="1"/>
</dbReference>
<evidence type="ECO:0000256" key="1">
    <source>
        <dbReference type="ARBA" id="ARBA00004976"/>
    </source>
</evidence>
<comment type="caution">
    <text evidence="4">The sequence shown here is derived from an EMBL/GenBank/DDBJ whole genome shotgun (WGS) entry which is preliminary data.</text>
</comment>
<dbReference type="Gene3D" id="3.30.460.10">
    <property type="entry name" value="Beta Polymerase, domain 2"/>
    <property type="match status" value="1"/>
</dbReference>
<dbReference type="CDD" id="cd05399">
    <property type="entry name" value="NT_Rel-Spo_like"/>
    <property type="match status" value="1"/>
</dbReference>
<dbReference type="GO" id="GO:0015969">
    <property type="term" value="P:guanosine tetraphosphate metabolic process"/>
    <property type="evidence" value="ECO:0007669"/>
    <property type="project" value="InterPro"/>
</dbReference>
<evidence type="ECO:0000256" key="2">
    <source>
        <dbReference type="SAM" id="Coils"/>
    </source>
</evidence>
<gene>
    <name evidence="4" type="ORF">IEO70_06535</name>
</gene>
<keyword evidence="2" id="KW-0175">Coiled coil</keyword>
<dbReference type="InterPro" id="IPR007685">
    <property type="entry name" value="RelA_SpoT"/>
</dbReference>
<dbReference type="AlphaFoldDB" id="A0A927CVP8"/>
<dbReference type="PANTHER" id="PTHR47837:SF2">
    <property type="entry name" value="GTP PYROPHOSPHOKINASE YWAC"/>
    <property type="match status" value="1"/>
</dbReference>
<feature type="domain" description="RelA/SpoT" evidence="3">
    <location>
        <begin position="58"/>
        <end position="182"/>
    </location>
</feature>
<name>A0A927CVP8_9BACI</name>
<sequence length="243" mass="28805">MSSKTNLDLQHFMETKKELTRFMMTYKCAMDEIETKINVLKQEFQYIHEYNPIEHVRSRLKSPESIIQKMYRKNGGTVSLDELKENIRDIAGVRIICSFISDIYRISDMIQKQKDVELVSLKDYIKNPKPNGYRSLHLIIKIPVFMSDREEHVYVELQIRTMAMDFWASLEHKIYYKYQNAIPENMLEELKEAAYTASELDKKMEKLHKEIGKIKEDTNQQLKIDNQTMNVPSELINMLLAQK</sequence>